<sequence>MYIYISIAIYIVAALVLATVVVPVIRYRQLSYGVRQPLQRYIQEWDRLRSHRVRVVNKEIEGSLYAYEQLETEKLAAIAYTLKSHEEQKNIYRSILHLLFKLALPALLLLLILVLASDQELFGLQQHTPLMLSLTAVLVSLGQLLAPICILLASIFVSACIQAGINRATYRLVSTQLPMAMDMLRLRQAVDQQAAATEANESTPAWAGSETSAGMDVETTDNSEENE</sequence>
<proteinExistence type="predicted"/>
<organism evidence="3 4">
    <name type="scientific">Paenibacillus aquistagni</name>
    <dbReference type="NCBI Taxonomy" id="1852522"/>
    <lineage>
        <taxon>Bacteria</taxon>
        <taxon>Bacillati</taxon>
        <taxon>Bacillota</taxon>
        <taxon>Bacilli</taxon>
        <taxon>Bacillales</taxon>
        <taxon>Paenibacillaceae</taxon>
        <taxon>Paenibacillus</taxon>
    </lineage>
</organism>
<keyword evidence="2" id="KW-0472">Membrane</keyword>
<dbReference type="OrthoDB" id="10019780at2"/>
<feature type="transmembrane region" description="Helical" evidence="2">
    <location>
        <begin position="6"/>
        <end position="25"/>
    </location>
</feature>
<gene>
    <name evidence="3" type="ORF">SAMN06295960_3079</name>
</gene>
<name>A0A1X7L9M3_9BACL</name>
<feature type="transmembrane region" description="Helical" evidence="2">
    <location>
        <begin position="98"/>
        <end position="116"/>
    </location>
</feature>
<dbReference type="RefSeq" id="WP_085495486.1">
    <property type="nucleotide sequence ID" value="NZ_FXAZ01000004.1"/>
</dbReference>
<keyword evidence="2" id="KW-0812">Transmembrane</keyword>
<accession>A0A1X7L9M3</accession>
<dbReference type="AlphaFoldDB" id="A0A1X7L9M3"/>
<keyword evidence="4" id="KW-1185">Reference proteome</keyword>
<feature type="transmembrane region" description="Helical" evidence="2">
    <location>
        <begin position="136"/>
        <end position="161"/>
    </location>
</feature>
<evidence type="ECO:0000313" key="3">
    <source>
        <dbReference type="EMBL" id="SMG49869.1"/>
    </source>
</evidence>
<protein>
    <recommendedName>
        <fullName evidence="5">MotA/TolQ/ExbB proton channel family protein</fullName>
    </recommendedName>
</protein>
<dbReference type="EMBL" id="FXAZ01000004">
    <property type="protein sequence ID" value="SMG49869.1"/>
    <property type="molecule type" value="Genomic_DNA"/>
</dbReference>
<keyword evidence="2" id="KW-1133">Transmembrane helix</keyword>
<reference evidence="3 4" key="1">
    <citation type="submission" date="2017-04" db="EMBL/GenBank/DDBJ databases">
        <authorList>
            <person name="Afonso C.L."/>
            <person name="Miller P.J."/>
            <person name="Scott M.A."/>
            <person name="Spackman E."/>
            <person name="Goraichik I."/>
            <person name="Dimitrov K.M."/>
            <person name="Suarez D.L."/>
            <person name="Swayne D.E."/>
        </authorList>
    </citation>
    <scope>NUCLEOTIDE SEQUENCE [LARGE SCALE GENOMIC DNA]</scope>
    <source>
        <strain evidence="3 4">11</strain>
    </source>
</reference>
<feature type="compositionally biased region" description="Acidic residues" evidence="1">
    <location>
        <begin position="218"/>
        <end position="227"/>
    </location>
</feature>
<feature type="region of interest" description="Disordered" evidence="1">
    <location>
        <begin position="196"/>
        <end position="227"/>
    </location>
</feature>
<evidence type="ECO:0008006" key="5">
    <source>
        <dbReference type="Google" id="ProtNLM"/>
    </source>
</evidence>
<dbReference type="Proteomes" id="UP000193834">
    <property type="component" value="Unassembled WGS sequence"/>
</dbReference>
<evidence type="ECO:0000256" key="2">
    <source>
        <dbReference type="SAM" id="Phobius"/>
    </source>
</evidence>
<evidence type="ECO:0000256" key="1">
    <source>
        <dbReference type="SAM" id="MobiDB-lite"/>
    </source>
</evidence>
<evidence type="ECO:0000313" key="4">
    <source>
        <dbReference type="Proteomes" id="UP000193834"/>
    </source>
</evidence>